<feature type="domain" description="Xylose isomerase-like TIM barrel" evidence="1">
    <location>
        <begin position="35"/>
        <end position="270"/>
    </location>
</feature>
<dbReference type="PANTHER" id="PTHR12110:SF41">
    <property type="entry name" value="INOSOSE DEHYDRATASE"/>
    <property type="match status" value="1"/>
</dbReference>
<keyword evidence="3" id="KW-1185">Reference proteome</keyword>
<proteinExistence type="predicted"/>
<dbReference type="RefSeq" id="WP_111547206.1">
    <property type="nucleotide sequence ID" value="NZ_MZXV01000056.1"/>
</dbReference>
<dbReference type="SUPFAM" id="SSF51658">
    <property type="entry name" value="Xylose isomerase-like"/>
    <property type="match status" value="1"/>
</dbReference>
<comment type="caution">
    <text evidence="2">The sequence shown here is derived from an EMBL/GenBank/DDBJ whole genome shotgun (WGS) entry which is preliminary data.</text>
</comment>
<name>A0A2W7BYQ9_9HYPH</name>
<sequence length="273" mass="29468">MTKTKLKVGCQTFTWEMLGKAWTGGPDDLLNAIDDGGYAGIEITDTMIGHYADRPAEFATALDARGLALVSFAFGSKSGFTLKEALEGDLEAARRWVGFAANFPGALVSIGSATVVSDGPRQDKFAISAEFYNRAAEIGRKAGVDVAVHPSSHHNTLLFDRADYDTIFALLDPDLVGWVPDTGHILRGHKDMLDTLRTHRDRIRYIHLKDVDAKGTWAMLGKGVCDTPAVIEIAGTAPHFTGWLVLEEESDTAAADPAGAVKTNRQTMRSYGA</sequence>
<gene>
    <name evidence="2" type="ORF">B5V02_26230</name>
</gene>
<dbReference type="PANTHER" id="PTHR12110">
    <property type="entry name" value="HYDROXYPYRUVATE ISOMERASE"/>
    <property type="match status" value="1"/>
</dbReference>
<dbReference type="EMBL" id="MZXV01000056">
    <property type="protein sequence ID" value="PZV35777.1"/>
    <property type="molecule type" value="Genomic_DNA"/>
</dbReference>
<accession>A0A2W7BYQ9</accession>
<protein>
    <submittedName>
        <fullName evidence="2">Myo-inositol catabolism protein</fullName>
    </submittedName>
</protein>
<dbReference type="AlphaFoldDB" id="A0A2W7BYQ9"/>
<dbReference type="Pfam" id="PF01261">
    <property type="entry name" value="AP_endonuc_2"/>
    <property type="match status" value="1"/>
</dbReference>
<dbReference type="InterPro" id="IPR013022">
    <property type="entry name" value="Xyl_isomerase-like_TIM-brl"/>
</dbReference>
<evidence type="ECO:0000313" key="3">
    <source>
        <dbReference type="Proteomes" id="UP000248616"/>
    </source>
</evidence>
<dbReference type="Gene3D" id="3.20.20.150">
    <property type="entry name" value="Divalent-metal-dependent TIM barrel enzymes"/>
    <property type="match status" value="1"/>
</dbReference>
<organism evidence="2 3">
    <name type="scientific">Mesorhizobium kowhaii</name>
    <dbReference type="NCBI Taxonomy" id="1300272"/>
    <lineage>
        <taxon>Bacteria</taxon>
        <taxon>Pseudomonadati</taxon>
        <taxon>Pseudomonadota</taxon>
        <taxon>Alphaproteobacteria</taxon>
        <taxon>Hyphomicrobiales</taxon>
        <taxon>Phyllobacteriaceae</taxon>
        <taxon>Mesorhizobium</taxon>
    </lineage>
</organism>
<evidence type="ECO:0000259" key="1">
    <source>
        <dbReference type="Pfam" id="PF01261"/>
    </source>
</evidence>
<dbReference type="OrthoDB" id="9804047at2"/>
<dbReference type="InterPro" id="IPR050312">
    <property type="entry name" value="IolE/XylAMocC-like"/>
</dbReference>
<evidence type="ECO:0000313" key="2">
    <source>
        <dbReference type="EMBL" id="PZV35777.1"/>
    </source>
</evidence>
<reference evidence="3" key="1">
    <citation type="submission" date="2017-03" db="EMBL/GenBank/DDBJ databases">
        <authorList>
            <person name="Safronova V.I."/>
            <person name="Sazanova A.L."/>
            <person name="Chirak E.R."/>
        </authorList>
    </citation>
    <scope>NUCLEOTIDE SEQUENCE [LARGE SCALE GENOMIC DNA]</scope>
    <source>
        <strain evidence="3">Ach-343</strain>
    </source>
</reference>
<dbReference type="InterPro" id="IPR036237">
    <property type="entry name" value="Xyl_isomerase-like_sf"/>
</dbReference>
<dbReference type="Proteomes" id="UP000248616">
    <property type="component" value="Unassembled WGS sequence"/>
</dbReference>